<dbReference type="InterPro" id="IPR036396">
    <property type="entry name" value="Cyt_P450_sf"/>
</dbReference>
<dbReference type="PRINTS" id="PR00463">
    <property type="entry name" value="EP450I"/>
</dbReference>
<dbReference type="FunFam" id="1.10.630.10:FF:000036">
    <property type="entry name" value="CYtochrome P450 family"/>
    <property type="match status" value="1"/>
</dbReference>
<evidence type="ECO:0000256" key="3">
    <source>
        <dbReference type="ARBA" id="ARBA00022723"/>
    </source>
</evidence>
<evidence type="ECO:0008006" key="12">
    <source>
        <dbReference type="Google" id="ProtNLM"/>
    </source>
</evidence>
<dbReference type="SUPFAM" id="SSF48264">
    <property type="entry name" value="Cytochrome P450"/>
    <property type="match status" value="1"/>
</dbReference>
<dbReference type="PANTHER" id="PTHR24300:SF403">
    <property type="entry name" value="CYTOCHROME P450 306A1"/>
    <property type="match status" value="1"/>
</dbReference>
<keyword evidence="9" id="KW-1133">Transmembrane helix</keyword>
<evidence type="ECO:0000256" key="5">
    <source>
        <dbReference type="ARBA" id="ARBA00023004"/>
    </source>
</evidence>
<dbReference type="InterPro" id="IPR001128">
    <property type="entry name" value="Cyt_P450"/>
</dbReference>
<dbReference type="InterPro" id="IPR050182">
    <property type="entry name" value="Cytochrome_P450_fam2"/>
</dbReference>
<evidence type="ECO:0000313" key="10">
    <source>
        <dbReference type="EMBL" id="GAU95786.1"/>
    </source>
</evidence>
<keyword evidence="9" id="KW-0472">Membrane</keyword>
<dbReference type="Proteomes" id="UP000186922">
    <property type="component" value="Unassembled WGS sequence"/>
</dbReference>
<comment type="caution">
    <text evidence="10">The sequence shown here is derived from an EMBL/GenBank/DDBJ whole genome shotgun (WGS) entry which is preliminary data.</text>
</comment>
<dbReference type="GO" id="GO:0016712">
    <property type="term" value="F:oxidoreductase activity, acting on paired donors, with incorporation or reduction of molecular oxygen, reduced flavin or flavoprotein as one donor, and incorporation of one atom of oxygen"/>
    <property type="evidence" value="ECO:0007669"/>
    <property type="project" value="TreeGrafter"/>
</dbReference>
<dbReference type="OrthoDB" id="2789670at2759"/>
<dbReference type="Pfam" id="PF00067">
    <property type="entry name" value="p450"/>
    <property type="match status" value="1"/>
</dbReference>
<keyword evidence="7 8" id="KW-0349">Heme</keyword>
<keyword evidence="11" id="KW-1185">Reference proteome</keyword>
<dbReference type="InterPro" id="IPR002401">
    <property type="entry name" value="Cyt_P450_E_grp-I"/>
</dbReference>
<dbReference type="EMBL" id="BDGG01000003">
    <property type="protein sequence ID" value="GAU95786.1"/>
    <property type="molecule type" value="Genomic_DNA"/>
</dbReference>
<dbReference type="InterPro" id="IPR017972">
    <property type="entry name" value="Cyt_P450_CS"/>
</dbReference>
<dbReference type="GO" id="GO:0020037">
    <property type="term" value="F:heme binding"/>
    <property type="evidence" value="ECO:0007669"/>
    <property type="project" value="InterPro"/>
</dbReference>
<keyword evidence="9" id="KW-0812">Transmembrane</keyword>
<evidence type="ECO:0000256" key="7">
    <source>
        <dbReference type="PIRSR" id="PIRSR602401-1"/>
    </source>
</evidence>
<name>A0A1D1V1S8_RAMVA</name>
<evidence type="ECO:0000256" key="6">
    <source>
        <dbReference type="ARBA" id="ARBA00023033"/>
    </source>
</evidence>
<evidence type="ECO:0000256" key="1">
    <source>
        <dbReference type="ARBA" id="ARBA00001971"/>
    </source>
</evidence>
<protein>
    <recommendedName>
        <fullName evidence="12">Cytochrome P450</fullName>
    </recommendedName>
</protein>
<evidence type="ECO:0000256" key="8">
    <source>
        <dbReference type="RuleBase" id="RU000461"/>
    </source>
</evidence>
<evidence type="ECO:0000256" key="2">
    <source>
        <dbReference type="ARBA" id="ARBA00010617"/>
    </source>
</evidence>
<dbReference type="GO" id="GO:0006805">
    <property type="term" value="P:xenobiotic metabolic process"/>
    <property type="evidence" value="ECO:0007669"/>
    <property type="project" value="TreeGrafter"/>
</dbReference>
<organism evidence="10 11">
    <name type="scientific">Ramazzottius varieornatus</name>
    <name type="common">Water bear</name>
    <name type="synonym">Tardigrade</name>
    <dbReference type="NCBI Taxonomy" id="947166"/>
    <lineage>
        <taxon>Eukaryota</taxon>
        <taxon>Metazoa</taxon>
        <taxon>Ecdysozoa</taxon>
        <taxon>Tardigrada</taxon>
        <taxon>Eutardigrada</taxon>
        <taxon>Parachela</taxon>
        <taxon>Hypsibioidea</taxon>
        <taxon>Ramazzottiidae</taxon>
        <taxon>Ramazzottius</taxon>
    </lineage>
</organism>
<gene>
    <name evidence="10" type="primary">RvY_07343-1</name>
    <name evidence="10" type="synonym">RvY_07343.1</name>
    <name evidence="10" type="ORF">RvY_07343</name>
</gene>
<evidence type="ECO:0000313" key="11">
    <source>
        <dbReference type="Proteomes" id="UP000186922"/>
    </source>
</evidence>
<evidence type="ECO:0000256" key="9">
    <source>
        <dbReference type="SAM" id="Phobius"/>
    </source>
</evidence>
<keyword evidence="6 8" id="KW-0503">Monooxygenase</keyword>
<evidence type="ECO:0000256" key="4">
    <source>
        <dbReference type="ARBA" id="ARBA00023002"/>
    </source>
</evidence>
<dbReference type="AlphaFoldDB" id="A0A1D1V1S8"/>
<dbReference type="PANTHER" id="PTHR24300">
    <property type="entry name" value="CYTOCHROME P450 508A4-RELATED"/>
    <property type="match status" value="1"/>
</dbReference>
<dbReference type="PROSITE" id="PS00086">
    <property type="entry name" value="CYTOCHROME_P450"/>
    <property type="match status" value="1"/>
</dbReference>
<comment type="cofactor">
    <cofactor evidence="1 7">
        <name>heme</name>
        <dbReference type="ChEBI" id="CHEBI:30413"/>
    </cofactor>
</comment>
<feature type="transmembrane region" description="Helical" evidence="9">
    <location>
        <begin position="20"/>
        <end position="39"/>
    </location>
</feature>
<dbReference type="STRING" id="947166.A0A1D1V1S8"/>
<dbReference type="GO" id="GO:0008395">
    <property type="term" value="F:steroid hydroxylase activity"/>
    <property type="evidence" value="ECO:0007669"/>
    <property type="project" value="TreeGrafter"/>
</dbReference>
<comment type="similarity">
    <text evidence="2 8">Belongs to the cytochrome P450 family.</text>
</comment>
<keyword evidence="5 7" id="KW-0408">Iron</keyword>
<dbReference type="PRINTS" id="PR00385">
    <property type="entry name" value="P450"/>
</dbReference>
<reference evidence="10 11" key="1">
    <citation type="journal article" date="2016" name="Nat. Commun.">
        <title>Extremotolerant tardigrade genome and improved radiotolerance of human cultured cells by tardigrade-unique protein.</title>
        <authorList>
            <person name="Hashimoto T."/>
            <person name="Horikawa D.D."/>
            <person name="Saito Y."/>
            <person name="Kuwahara H."/>
            <person name="Kozuka-Hata H."/>
            <person name="Shin-I T."/>
            <person name="Minakuchi Y."/>
            <person name="Ohishi K."/>
            <person name="Motoyama A."/>
            <person name="Aizu T."/>
            <person name="Enomoto A."/>
            <person name="Kondo K."/>
            <person name="Tanaka S."/>
            <person name="Hara Y."/>
            <person name="Koshikawa S."/>
            <person name="Sagara H."/>
            <person name="Miura T."/>
            <person name="Yokobori S."/>
            <person name="Miyagawa K."/>
            <person name="Suzuki Y."/>
            <person name="Kubo T."/>
            <person name="Oyama M."/>
            <person name="Kohara Y."/>
            <person name="Fujiyama A."/>
            <person name="Arakawa K."/>
            <person name="Katayama T."/>
            <person name="Toyoda A."/>
            <person name="Kunieda T."/>
        </authorList>
    </citation>
    <scope>NUCLEOTIDE SEQUENCE [LARGE SCALE GENOMIC DNA]</scope>
    <source>
        <strain evidence="10 11">YOKOZUNA-1</strain>
    </source>
</reference>
<keyword evidence="4 8" id="KW-0560">Oxidoreductase</keyword>
<dbReference type="GO" id="GO:0005737">
    <property type="term" value="C:cytoplasm"/>
    <property type="evidence" value="ECO:0007669"/>
    <property type="project" value="TreeGrafter"/>
</dbReference>
<feature type="binding site" description="axial binding residue" evidence="7">
    <location>
        <position position="456"/>
    </location>
    <ligand>
        <name>heme</name>
        <dbReference type="ChEBI" id="CHEBI:30413"/>
    </ligand>
    <ligandPart>
        <name>Fe</name>
        <dbReference type="ChEBI" id="CHEBI:18248"/>
    </ligandPart>
</feature>
<keyword evidence="3 7" id="KW-0479">Metal-binding</keyword>
<proteinExistence type="inferred from homology"/>
<dbReference type="GO" id="GO:0006082">
    <property type="term" value="P:organic acid metabolic process"/>
    <property type="evidence" value="ECO:0007669"/>
    <property type="project" value="TreeGrafter"/>
</dbReference>
<accession>A0A1D1V1S8</accession>
<dbReference type="Gene3D" id="1.10.630.10">
    <property type="entry name" value="Cytochrome P450"/>
    <property type="match status" value="1"/>
</dbReference>
<dbReference type="GO" id="GO:0005506">
    <property type="term" value="F:iron ion binding"/>
    <property type="evidence" value="ECO:0007669"/>
    <property type="project" value="InterPro"/>
</dbReference>
<sequence length="511" mass="58650">MDPGETQDPLLVPMRTTASQAVPFISTIIIVVLIARYLLRRHFNQLRLPPGPKGWPIIGNLLDLGRNPHLSLTEMAKKYGNVFHIRFSTDLCYVLNDYDSIKKAFSNDAFSGRIRGTIVDLFTKNYGLIMSDGELWKEHRRFALSTLRDLGMGKSWLQERILEEVELMLRTLEDQKSQPYDPEHLVTNSVSNIICAAVFGKRFNHDDQDFATLLRLLKQSLKRFGQASPIVLFPSLRFFPYFYQEYRRMKVEDKIFFDNMEKMIVEARKPLDIVHEEFTTDYVNAFEKEKHKQKESGKLDSTFDMRQLKTSVGNMFVAGTETSSNTLLMGLLHMVENPDILAKVQGEIDSVGGKGEMVRMEHRVRLPYVDACLLELMRIAAVAPLGVFHRTMENTTLNGYDLPKNTLVISNLYAVHHDPQLWKNPKKFDPTRFIDNAGNFVKSPYVIPFSLGKRACLGENLAQMEMFLFFTNLLHKFDLVVPQGTTVSSENVHVAVTVSPNPYKLIFRPRF</sequence>